<evidence type="ECO:0000313" key="7">
    <source>
        <dbReference type="Proteomes" id="UP000244906"/>
    </source>
</evidence>
<proteinExistence type="inferred from homology"/>
<sequence length="279" mass="32588">MSIAQPEAKIETITPVSNKSKQPLIIESTGLPKLGRKEYEREKRKLQIELIKMQNWVKTSGEKVIILFEGRDAAGKGGTIKRITEHLNPRGARVVALEKPSETELGQWYFQRYVSHLPTHGEMTLFDRSWYNRAGVELVMNYCTPRQYMSFIREVADFERMMVHSGIRLFKFWFSVSQEEQRQRFERRRVDPLKQWKLSPVDLASIDKWDDYTRAKEQMFHYTDTLDAPWTIIKSDDKKRARLNAMRSLLSELPYTGKDKSVAYAPDPQVVGKHGNGFE</sequence>
<keyword evidence="7" id="KW-1185">Reference proteome</keyword>
<evidence type="ECO:0000256" key="2">
    <source>
        <dbReference type="ARBA" id="ARBA00022679"/>
    </source>
</evidence>
<dbReference type="GO" id="GO:0006793">
    <property type="term" value="P:phosphorus metabolic process"/>
    <property type="evidence" value="ECO:0007669"/>
    <property type="project" value="InterPro"/>
</dbReference>
<evidence type="ECO:0000256" key="3">
    <source>
        <dbReference type="ARBA" id="ARBA00022777"/>
    </source>
</evidence>
<dbReference type="InterPro" id="IPR016898">
    <property type="entry name" value="Polyphosphate_phosphotransfera"/>
</dbReference>
<dbReference type="AlphaFoldDB" id="A0A2V1H343"/>
<dbReference type="PIRSF" id="PIRSF028756">
    <property type="entry name" value="PPK2_prd"/>
    <property type="match status" value="1"/>
</dbReference>
<keyword evidence="3 4" id="KW-0418">Kinase</keyword>
<evidence type="ECO:0000256" key="1">
    <source>
        <dbReference type="ARBA" id="ARBA00009924"/>
    </source>
</evidence>
<dbReference type="Gene3D" id="3.40.50.300">
    <property type="entry name" value="P-loop containing nucleotide triphosphate hydrolases"/>
    <property type="match status" value="1"/>
</dbReference>
<dbReference type="PANTHER" id="PTHR34383">
    <property type="entry name" value="POLYPHOSPHATE:AMP PHOSPHOTRANSFERASE-RELATED"/>
    <property type="match status" value="1"/>
</dbReference>
<evidence type="ECO:0000313" key="6">
    <source>
        <dbReference type="EMBL" id="PVZ71638.1"/>
    </source>
</evidence>
<comment type="subunit">
    <text evidence="4">Homotetramer.</text>
</comment>
<gene>
    <name evidence="6" type="primary">ppk2</name>
    <name evidence="6" type="ORF">DC094_00985</name>
</gene>
<name>A0A2V1H343_9GAMM</name>
<protein>
    <recommendedName>
        <fullName evidence="4">ADP/GDP-polyphosphate phosphotransferase</fullName>
        <ecNumber evidence="4">2.7.4.-</ecNumber>
    </recommendedName>
    <alternativeName>
        <fullName evidence="4">Polyphosphate kinase PPK2</fullName>
    </alternativeName>
</protein>
<dbReference type="SUPFAM" id="SSF52540">
    <property type="entry name" value="P-loop containing nucleoside triphosphate hydrolases"/>
    <property type="match status" value="1"/>
</dbReference>
<dbReference type="EC" id="2.7.4.-" evidence="4"/>
<dbReference type="PANTHER" id="PTHR34383:SF1">
    <property type="entry name" value="ADP-POLYPHOSPHATE PHOSPHOTRANSFERASE"/>
    <property type="match status" value="1"/>
</dbReference>
<accession>A0A2V1H343</accession>
<dbReference type="RefSeq" id="WP_116685227.1">
    <property type="nucleotide sequence ID" value="NZ_CAWNYD010000001.1"/>
</dbReference>
<dbReference type="InterPro" id="IPR022486">
    <property type="entry name" value="PPK2_PA0141"/>
</dbReference>
<dbReference type="OrthoDB" id="9775224at2"/>
<keyword evidence="2 4" id="KW-0808">Transferase</keyword>
<comment type="similarity">
    <text evidence="1 4">Belongs to the polyphosphate kinase 2 (PPK2) family. Class I subfamily.</text>
</comment>
<dbReference type="Pfam" id="PF03976">
    <property type="entry name" value="PPK2"/>
    <property type="match status" value="1"/>
</dbReference>
<evidence type="ECO:0000259" key="5">
    <source>
        <dbReference type="Pfam" id="PF03976"/>
    </source>
</evidence>
<comment type="caution">
    <text evidence="6">The sequence shown here is derived from an EMBL/GenBank/DDBJ whole genome shotgun (WGS) entry which is preliminary data.</text>
</comment>
<dbReference type="InterPro" id="IPR027417">
    <property type="entry name" value="P-loop_NTPase"/>
</dbReference>
<feature type="domain" description="Polyphosphate kinase-2-related" evidence="5">
    <location>
        <begin position="34"/>
        <end position="259"/>
    </location>
</feature>
<dbReference type="GO" id="GO:0008976">
    <property type="term" value="F:polyphosphate kinase activity"/>
    <property type="evidence" value="ECO:0007669"/>
    <property type="project" value="UniProtKB-UniRule"/>
</dbReference>
<dbReference type="NCBIfam" id="TIGR03707">
    <property type="entry name" value="PPK2_P_aer"/>
    <property type="match status" value="1"/>
</dbReference>
<evidence type="ECO:0000256" key="4">
    <source>
        <dbReference type="RuleBase" id="RU369062"/>
    </source>
</evidence>
<dbReference type="EMBL" id="QDDL01000001">
    <property type="protein sequence ID" value="PVZ71638.1"/>
    <property type="molecule type" value="Genomic_DNA"/>
</dbReference>
<organism evidence="6 7">
    <name type="scientific">Pelagibaculum spongiae</name>
    <dbReference type="NCBI Taxonomy" id="2080658"/>
    <lineage>
        <taxon>Bacteria</taxon>
        <taxon>Pseudomonadati</taxon>
        <taxon>Pseudomonadota</taxon>
        <taxon>Gammaproteobacteria</taxon>
        <taxon>Oceanospirillales</taxon>
        <taxon>Pelagibaculum</taxon>
    </lineage>
</organism>
<reference evidence="6 7" key="1">
    <citation type="submission" date="2018-04" db="EMBL/GenBank/DDBJ databases">
        <title>Thalassorhabdus spongiae gen. nov., sp. nov., isolated from a marine sponge in South-West Iceland.</title>
        <authorList>
            <person name="Knobloch S."/>
            <person name="Daussin A."/>
            <person name="Johannsson R."/>
            <person name="Marteinsson V.T."/>
        </authorList>
    </citation>
    <scope>NUCLEOTIDE SEQUENCE [LARGE SCALE GENOMIC DNA]</scope>
    <source>
        <strain evidence="6 7">Hp12</strain>
    </source>
</reference>
<dbReference type="Proteomes" id="UP000244906">
    <property type="component" value="Unassembled WGS sequence"/>
</dbReference>
<dbReference type="InterPro" id="IPR022488">
    <property type="entry name" value="PPK2-related"/>
</dbReference>
<comment type="function">
    <text evidence="4">Uses inorganic polyphosphate (polyP) as a donor to convert GDP to GTP or ADP to ATP.</text>
</comment>